<accession>A0A8J3Q0I3</accession>
<keyword evidence="2" id="KW-1185">Reference proteome</keyword>
<gene>
    <name evidence="1" type="ORF">Pka01_73880</name>
</gene>
<dbReference type="AlphaFoldDB" id="A0A8J3Q0I3"/>
<dbReference type="Proteomes" id="UP000630097">
    <property type="component" value="Unassembled WGS sequence"/>
</dbReference>
<sequence length="65" mass="6466">MNGYACANNNPGTFTDPDGKFCGSLLGIILAIVRAVTALLNQGGGDTVVAVAATATSSPPSRTAR</sequence>
<evidence type="ECO:0008006" key="3">
    <source>
        <dbReference type="Google" id="ProtNLM"/>
    </source>
</evidence>
<evidence type="ECO:0000313" key="2">
    <source>
        <dbReference type="Proteomes" id="UP000630097"/>
    </source>
</evidence>
<evidence type="ECO:0000313" key="1">
    <source>
        <dbReference type="EMBL" id="GIG84261.1"/>
    </source>
</evidence>
<protein>
    <recommendedName>
        <fullName evidence="3">RHS repeat-associated core domain-containing protein</fullName>
    </recommendedName>
</protein>
<proteinExistence type="predicted"/>
<comment type="caution">
    <text evidence="1">The sequence shown here is derived from an EMBL/GenBank/DDBJ whole genome shotgun (WGS) entry which is preliminary data.</text>
</comment>
<name>A0A8J3Q0I3_9ACTN</name>
<reference evidence="1 2" key="1">
    <citation type="submission" date="2021-01" db="EMBL/GenBank/DDBJ databases">
        <title>Whole genome shotgun sequence of Planotetraspora kaengkrachanensis NBRC 104272.</title>
        <authorList>
            <person name="Komaki H."/>
            <person name="Tamura T."/>
        </authorList>
    </citation>
    <scope>NUCLEOTIDE SEQUENCE [LARGE SCALE GENOMIC DNA]</scope>
    <source>
        <strain evidence="1 2">NBRC 104272</strain>
    </source>
</reference>
<dbReference type="EMBL" id="BONV01000049">
    <property type="protein sequence ID" value="GIG84261.1"/>
    <property type="molecule type" value="Genomic_DNA"/>
</dbReference>
<organism evidence="1 2">
    <name type="scientific">Planotetraspora kaengkrachanensis</name>
    <dbReference type="NCBI Taxonomy" id="575193"/>
    <lineage>
        <taxon>Bacteria</taxon>
        <taxon>Bacillati</taxon>
        <taxon>Actinomycetota</taxon>
        <taxon>Actinomycetes</taxon>
        <taxon>Streptosporangiales</taxon>
        <taxon>Streptosporangiaceae</taxon>
        <taxon>Planotetraspora</taxon>
    </lineage>
</organism>